<name>H1Y6L6_9SPHI</name>
<gene>
    <name evidence="1" type="ORF">Mucpa_1705</name>
</gene>
<evidence type="ECO:0000313" key="2">
    <source>
        <dbReference type="Proteomes" id="UP000002774"/>
    </source>
</evidence>
<organism evidence="1 2">
    <name type="scientific">Mucilaginibacter paludis DSM 18603</name>
    <dbReference type="NCBI Taxonomy" id="714943"/>
    <lineage>
        <taxon>Bacteria</taxon>
        <taxon>Pseudomonadati</taxon>
        <taxon>Bacteroidota</taxon>
        <taxon>Sphingobacteriia</taxon>
        <taxon>Sphingobacteriales</taxon>
        <taxon>Sphingobacteriaceae</taxon>
        <taxon>Mucilaginibacter</taxon>
    </lineage>
</organism>
<proteinExistence type="predicted"/>
<accession>H1Y6L6</accession>
<keyword evidence="2" id="KW-1185">Reference proteome</keyword>
<evidence type="ECO:0000313" key="1">
    <source>
        <dbReference type="EMBL" id="EHQ25860.1"/>
    </source>
</evidence>
<reference evidence="1" key="1">
    <citation type="submission" date="2011-09" db="EMBL/GenBank/DDBJ databases">
        <title>The permanent draft genome of Mucilaginibacter paludis DSM 18603.</title>
        <authorList>
            <consortium name="US DOE Joint Genome Institute (JGI-PGF)"/>
            <person name="Lucas S."/>
            <person name="Han J."/>
            <person name="Lapidus A."/>
            <person name="Bruce D."/>
            <person name="Goodwin L."/>
            <person name="Pitluck S."/>
            <person name="Peters L."/>
            <person name="Kyrpides N."/>
            <person name="Mavromatis K."/>
            <person name="Ivanova N."/>
            <person name="Mikhailova N."/>
            <person name="Held B."/>
            <person name="Detter J.C."/>
            <person name="Tapia R."/>
            <person name="Han C."/>
            <person name="Land M."/>
            <person name="Hauser L."/>
            <person name="Markowitz V."/>
            <person name="Cheng J.-F."/>
            <person name="Hugenholtz P."/>
            <person name="Woyke T."/>
            <person name="Wu D."/>
            <person name="Tindall B."/>
            <person name="Brambilla E."/>
            <person name="Klenk H.-P."/>
            <person name="Eisen J.A."/>
        </authorList>
    </citation>
    <scope>NUCLEOTIDE SEQUENCE [LARGE SCALE GENOMIC DNA]</scope>
    <source>
        <strain evidence="1">DSM 18603</strain>
    </source>
</reference>
<sequence length="36" mass="4215">MRFDLAVRKVKSGYSQFDYKCPQFGYVKVIPVIDIC</sequence>
<dbReference type="EMBL" id="CM001403">
    <property type="protein sequence ID" value="EHQ25860.1"/>
    <property type="molecule type" value="Genomic_DNA"/>
</dbReference>
<dbReference type="Proteomes" id="UP000002774">
    <property type="component" value="Chromosome"/>
</dbReference>
<dbReference type="AlphaFoldDB" id="H1Y6L6"/>
<dbReference type="HOGENOM" id="CLU_3357138_0_0_10"/>
<protein>
    <submittedName>
        <fullName evidence="1">Uncharacterized protein</fullName>
    </submittedName>
</protein>